<comment type="caution">
    <text evidence="1">The sequence shown here is derived from an EMBL/GenBank/DDBJ whole genome shotgun (WGS) entry which is preliminary data.</text>
</comment>
<sequence length="252" mass="27826">MGGKSLGVTAQDIDSKSRGLVFDHDQWDLFSSVGGVSHQVRMTRRRERRSIEDKKTQLMKFAVIKYQMCHGNFNRDHAAKVLRQELQCASGKGIETRAGNQNATVAGSSGVSMAPSASSDLVALPTIAEGSKPTTVTNLPGKTKGRKRKITNPSMVLQIQCHMGQLHQYHQAQQLQRKRERKNGVDITTSPQFSYLEIPPLPSPSQPTVRVRSTQYHSNGEEYQAVVVHIAGLRGTLFDVLVSTSSMTLNRL</sequence>
<evidence type="ECO:0000313" key="2">
    <source>
        <dbReference type="Proteomes" id="UP000197138"/>
    </source>
</evidence>
<dbReference type="EMBL" id="MTKT01000817">
    <property type="protein sequence ID" value="OWM87234.1"/>
    <property type="molecule type" value="Genomic_DNA"/>
</dbReference>
<proteinExistence type="predicted"/>
<dbReference type="AlphaFoldDB" id="A0A218XQM2"/>
<organism evidence="1 2">
    <name type="scientific">Punica granatum</name>
    <name type="common">Pomegranate</name>
    <dbReference type="NCBI Taxonomy" id="22663"/>
    <lineage>
        <taxon>Eukaryota</taxon>
        <taxon>Viridiplantae</taxon>
        <taxon>Streptophyta</taxon>
        <taxon>Embryophyta</taxon>
        <taxon>Tracheophyta</taxon>
        <taxon>Spermatophyta</taxon>
        <taxon>Magnoliopsida</taxon>
        <taxon>eudicotyledons</taxon>
        <taxon>Gunneridae</taxon>
        <taxon>Pentapetalae</taxon>
        <taxon>rosids</taxon>
        <taxon>malvids</taxon>
        <taxon>Myrtales</taxon>
        <taxon>Lythraceae</taxon>
        <taxon>Punica</taxon>
    </lineage>
</organism>
<name>A0A218XQM2_PUNGR</name>
<protein>
    <submittedName>
        <fullName evidence="1">Uncharacterized protein</fullName>
    </submittedName>
</protein>
<gene>
    <name evidence="1" type="ORF">CDL15_Pgr019281</name>
</gene>
<evidence type="ECO:0000313" key="1">
    <source>
        <dbReference type="EMBL" id="OWM87234.1"/>
    </source>
</evidence>
<dbReference type="Proteomes" id="UP000197138">
    <property type="component" value="Unassembled WGS sequence"/>
</dbReference>
<accession>A0A218XQM2</accession>
<reference evidence="2" key="1">
    <citation type="journal article" date="2017" name="Plant J.">
        <title>The pomegranate (Punica granatum L.) genome and the genomics of punicalagin biosynthesis.</title>
        <authorList>
            <person name="Qin G."/>
            <person name="Xu C."/>
            <person name="Ming R."/>
            <person name="Tang H."/>
            <person name="Guyot R."/>
            <person name="Kramer E.M."/>
            <person name="Hu Y."/>
            <person name="Yi X."/>
            <person name="Qi Y."/>
            <person name="Xu X."/>
            <person name="Gao Z."/>
            <person name="Pan H."/>
            <person name="Jian J."/>
            <person name="Tian Y."/>
            <person name="Yue Z."/>
            <person name="Xu Y."/>
        </authorList>
    </citation>
    <scope>NUCLEOTIDE SEQUENCE [LARGE SCALE GENOMIC DNA]</scope>
    <source>
        <strain evidence="2">cv. Dabenzi</strain>
    </source>
</reference>